<accession>A0A1H4RTE9</accession>
<evidence type="ECO:0000313" key="3">
    <source>
        <dbReference type="Proteomes" id="UP000183208"/>
    </source>
</evidence>
<name>A0A1H4RTE9_9BRAD</name>
<dbReference type="RefSeq" id="WP_074816804.1">
    <property type="nucleotide sequence ID" value="NZ_FNTI01000001.1"/>
</dbReference>
<gene>
    <name evidence="2" type="ORF">SAMN05444171_1210</name>
</gene>
<dbReference type="Proteomes" id="UP000183208">
    <property type="component" value="Unassembled WGS sequence"/>
</dbReference>
<keyword evidence="1" id="KW-0732">Signal</keyword>
<sequence length="179" mass="18423">MKLKSFLAVSITAAALALAIAPASADVVNNTNLAAPGVYYGAGNVNGGFITDTEGGIEIGFRAKLYGVVDPTGILTPSNNVYFAPVGVSPLKSTRAAWNFDFSVNPGGHSLSGATALITIEDLRTGLSMSFDPAGIIDNAHSLGAPGGYQNSENLIFAAFGGPIGYNPNVNDTFKFDFT</sequence>
<dbReference type="AlphaFoldDB" id="A0A1H4RTE9"/>
<evidence type="ECO:0000313" key="2">
    <source>
        <dbReference type="EMBL" id="SEC35097.1"/>
    </source>
</evidence>
<evidence type="ECO:0000256" key="1">
    <source>
        <dbReference type="SAM" id="SignalP"/>
    </source>
</evidence>
<organism evidence="2 3">
    <name type="scientific">Bradyrhizobium lablabi</name>
    <dbReference type="NCBI Taxonomy" id="722472"/>
    <lineage>
        <taxon>Bacteria</taxon>
        <taxon>Pseudomonadati</taxon>
        <taxon>Pseudomonadota</taxon>
        <taxon>Alphaproteobacteria</taxon>
        <taxon>Hyphomicrobiales</taxon>
        <taxon>Nitrobacteraceae</taxon>
        <taxon>Bradyrhizobium</taxon>
    </lineage>
</organism>
<dbReference type="OrthoDB" id="8227889at2"/>
<protein>
    <submittedName>
        <fullName evidence="2">Uncharacterized protein</fullName>
    </submittedName>
</protein>
<proteinExistence type="predicted"/>
<feature type="chain" id="PRO_5010249108" evidence="1">
    <location>
        <begin position="26"/>
        <end position="179"/>
    </location>
</feature>
<feature type="signal peptide" evidence="1">
    <location>
        <begin position="1"/>
        <end position="25"/>
    </location>
</feature>
<reference evidence="2 3" key="1">
    <citation type="submission" date="2016-10" db="EMBL/GenBank/DDBJ databases">
        <authorList>
            <person name="de Groot N.N."/>
        </authorList>
    </citation>
    <scope>NUCLEOTIDE SEQUENCE [LARGE SCALE GENOMIC DNA]</scope>
    <source>
        <strain evidence="2 3">GAS522</strain>
    </source>
</reference>
<dbReference type="EMBL" id="FNTI01000001">
    <property type="protein sequence ID" value="SEC35097.1"/>
    <property type="molecule type" value="Genomic_DNA"/>
</dbReference>